<keyword evidence="3" id="KW-1185">Reference proteome</keyword>
<dbReference type="EMBL" id="ML210165">
    <property type="protein sequence ID" value="TFK27393.1"/>
    <property type="molecule type" value="Genomic_DNA"/>
</dbReference>
<dbReference type="Proteomes" id="UP000307440">
    <property type="component" value="Unassembled WGS sequence"/>
</dbReference>
<reference evidence="2 3" key="1">
    <citation type="journal article" date="2019" name="Nat. Ecol. Evol.">
        <title>Megaphylogeny resolves global patterns of mushroom evolution.</title>
        <authorList>
            <person name="Varga T."/>
            <person name="Krizsan K."/>
            <person name="Foldi C."/>
            <person name="Dima B."/>
            <person name="Sanchez-Garcia M."/>
            <person name="Sanchez-Ramirez S."/>
            <person name="Szollosi G.J."/>
            <person name="Szarkandi J.G."/>
            <person name="Papp V."/>
            <person name="Albert L."/>
            <person name="Andreopoulos W."/>
            <person name="Angelini C."/>
            <person name="Antonin V."/>
            <person name="Barry K.W."/>
            <person name="Bougher N.L."/>
            <person name="Buchanan P."/>
            <person name="Buyck B."/>
            <person name="Bense V."/>
            <person name="Catcheside P."/>
            <person name="Chovatia M."/>
            <person name="Cooper J."/>
            <person name="Damon W."/>
            <person name="Desjardin D."/>
            <person name="Finy P."/>
            <person name="Geml J."/>
            <person name="Haridas S."/>
            <person name="Hughes K."/>
            <person name="Justo A."/>
            <person name="Karasinski D."/>
            <person name="Kautmanova I."/>
            <person name="Kiss B."/>
            <person name="Kocsube S."/>
            <person name="Kotiranta H."/>
            <person name="LaButti K.M."/>
            <person name="Lechner B.E."/>
            <person name="Liimatainen K."/>
            <person name="Lipzen A."/>
            <person name="Lukacs Z."/>
            <person name="Mihaltcheva S."/>
            <person name="Morgado L.N."/>
            <person name="Niskanen T."/>
            <person name="Noordeloos M.E."/>
            <person name="Ohm R.A."/>
            <person name="Ortiz-Santana B."/>
            <person name="Ovrebo C."/>
            <person name="Racz N."/>
            <person name="Riley R."/>
            <person name="Savchenko A."/>
            <person name="Shiryaev A."/>
            <person name="Soop K."/>
            <person name="Spirin V."/>
            <person name="Szebenyi C."/>
            <person name="Tomsovsky M."/>
            <person name="Tulloss R.E."/>
            <person name="Uehling J."/>
            <person name="Grigoriev I.V."/>
            <person name="Vagvolgyi C."/>
            <person name="Papp T."/>
            <person name="Martin F.M."/>
            <person name="Miettinen O."/>
            <person name="Hibbett D.S."/>
            <person name="Nagy L.G."/>
        </authorList>
    </citation>
    <scope>NUCLEOTIDE SEQUENCE [LARGE SCALE GENOMIC DNA]</scope>
    <source>
        <strain evidence="2 3">CBS 121175</strain>
    </source>
</reference>
<evidence type="ECO:0000259" key="1">
    <source>
        <dbReference type="Pfam" id="PF20236"/>
    </source>
</evidence>
<dbReference type="Pfam" id="PF20236">
    <property type="entry name" value="DUF6593"/>
    <property type="match status" value="1"/>
</dbReference>
<organism evidence="2 3">
    <name type="scientific">Coprinopsis marcescibilis</name>
    <name type="common">Agaric fungus</name>
    <name type="synonym">Psathyrella marcescibilis</name>
    <dbReference type="NCBI Taxonomy" id="230819"/>
    <lineage>
        <taxon>Eukaryota</taxon>
        <taxon>Fungi</taxon>
        <taxon>Dikarya</taxon>
        <taxon>Basidiomycota</taxon>
        <taxon>Agaricomycotina</taxon>
        <taxon>Agaricomycetes</taxon>
        <taxon>Agaricomycetidae</taxon>
        <taxon>Agaricales</taxon>
        <taxon>Agaricineae</taxon>
        <taxon>Psathyrellaceae</taxon>
        <taxon>Coprinopsis</taxon>
    </lineage>
</organism>
<dbReference type="InterPro" id="IPR046528">
    <property type="entry name" value="DUF6593"/>
</dbReference>
<gene>
    <name evidence="2" type="ORF">FA15DRAFT_211809</name>
</gene>
<evidence type="ECO:0000313" key="3">
    <source>
        <dbReference type="Proteomes" id="UP000307440"/>
    </source>
</evidence>
<feature type="domain" description="DUF6593" evidence="1">
    <location>
        <begin position="14"/>
        <end position="139"/>
    </location>
</feature>
<protein>
    <recommendedName>
        <fullName evidence="1">DUF6593 domain-containing protein</fullName>
    </recommendedName>
</protein>
<dbReference type="AlphaFoldDB" id="A0A5C3L487"/>
<name>A0A5C3L487_COPMA</name>
<dbReference type="OrthoDB" id="3183898at2759"/>
<accession>A0A5C3L487</accession>
<proteinExistence type="predicted"/>
<evidence type="ECO:0000313" key="2">
    <source>
        <dbReference type="EMBL" id="TFK27393.1"/>
    </source>
</evidence>
<sequence length="177" mass="20015">MVATTYDLFFTGRDDPRSCIVIGEDVKPIYFSFETRERQQLMSPSIKTTVYKNGSEQLCASLEWSPGNHLGNITIVGSNRQVPMSHFVLPGSCPLSRAFVATDGRRYEWRRLREVPTSYDLYSAGTSIRIAVFRRYAQATVVGPSHGLMQYTFINESLLVDSLLALCINRWIDLHGV</sequence>